<feature type="chain" id="PRO_5016893561" description="Big-1 domain-containing protein" evidence="1">
    <location>
        <begin position="31"/>
        <end position="2232"/>
    </location>
</feature>
<dbReference type="SUPFAM" id="SSF49373">
    <property type="entry name" value="Invasin/intimin cell-adhesion fragments"/>
    <property type="match status" value="1"/>
</dbReference>
<proteinExistence type="predicted"/>
<keyword evidence="3" id="KW-1185">Reference proteome</keyword>
<dbReference type="Proteomes" id="UP000252558">
    <property type="component" value="Unassembled WGS sequence"/>
</dbReference>
<sequence>MFSCIKNYRHGLLALCAAAMLFMATVPSYASSSLDFFQTRPKVAYVFARTVVLDDNGEAILVEYNDDGSEAGVVNLPVPVSEAVIVSAAEYRAEQLKLSLFMQEHKTGLAKQARLITRANYDTEAFLAADNKTEINKPSLNGAVKSVLVRGQADLLPGANNLVLQTFTVNLAQPVTLGDNISSLALDQNGNVLDMRVGSIAPRSRFFAEDVDQTEQPGYYDRRKHTPYGGVPGIPIVNLSIYTSYALTGELGHAGYVKFLGYCSPLGMEVNGLVTATVPYSGFVHNGAAALPFFMQSYDYDYCMGVPNLGASLIGKMVEINIAAILATTAIPVGKSHFYIDVMMLSGQVNLANPDGSPVSIGDVTKYKAHSPETDPVGQAYYDFDADGVADRTELGVIKTKTNDDGEEVEFFTTALEQGQEATHQGVYLSSGSAPAGEPDFVRLADKQKNFASTGYLESISKDDLTNTDILVFRESTGELVVARRGLSDAESGNSKTGLTKDDTFYYRMAMRGGRNSLNNVGAGKKFNERYDDWATRNGFADAFKERKSNLLKPGEWVKLVVINRATGYMATQRVELKNLTQGSVVPQITLTPPNLKIWAERKYKVEQGLTAGKDRKYLIGAEGAGLTSDSEIKVFTEWFDHDGSPLPAGLAEDDGEMYGMTGRLAKIVGPDMLAAVADSDLANFPIAPGRNTQVVQVKEDGARPEHYYIHVVGTQKDENPSFEQTGAGEGALATRPAKLTPFLTPLYDEAGDDLQWLSYNQLKKEYEEAEDPADLIEPNSPTPSYAWRYRPEYQYSRFGFEVEKIRASDEDEVRVEDLLSGNHPVLTSLDELVEFLYSLNGAAAPRLAPIDGEQTMVLALGESEVELSFDDSGAVKFSESSLSHLSSLEVEDYLTMRLYLNEDAANTLWELAFDYLLIDTEYAGYDASSGETFYVSADNPAVPLSALLIGYASRDESLKQPMPLQWKLEGSGSMKAPVTINGDGGVFENVVLLPSVTGASAVVTVESLDDEAVNAKLPPIEVVPGKVARVEYSLDGALSVSGAEQLKISVTAYDAHNNLVPGANVSSFIEGSILELSADLKTNESAKANLLLTGGESSGPGSIRITVDQFELNVPLEVRPLTVEFVNTFDEIYPSNSAVVTSLITTVDGAPVKDVYVDFSTTYGYLEEGYVKTDNSGIARIKYTAPLSPREGIITARVGYTSGVAHPIVVKDNPSTPKAVESNYASFVGDKTTDGAINNVRADGTVVQVAYKTNDQVAVSGKAGETVIVNLGDDLAPNQMPLAAYSMSGFDGGSLADDTGHYPLTAEYISAVNGSSMGAGRSLKLRGTFSNDFGEFSSRLTAPTVPVLLSGEDFSFNFEMSPNESVGNLLDLGHGAHQVNLLPDSTIEYTVTTEDGVFSVTSAPITLNNWHSVSVQWHRDTIRLVVGSQVSEQAVTGQPKVGAPEDEFDPQLSIGFGFVGELNFIRFFGGASAPLVTFADGRTVAEVSFVESGSQQLTIVSTGQMNSAGENVPVQRIALKTPINRQYVSLLSTPAFTYMAGQMVEMDKSLPALDFAKADERFKSLIDGKLASPLYSEFIPVAHAGWLTDFVWDAVNFFLPIEDLNIVVTQLGYLATDPEKFDAVELLLSSINVITVIPVAKPLKLVTGPAKAVMRHLRKLNPRIAKIMGEYVGVVVKQAKDGKFDNLANLLPFFLIMVEMFEDDEARAGMEFMLGTLVSADDLLSWMSYLSLPAEGWNGDGEPNPDDIEISSVSHTVPSLWGIEQAYAKKRSRISGAILGKMLGKLSKRLIGKELKSVPQALKHIRKALLDTKHPEIRAKILSRDFVSGAVRVTVRNGSTAVRNLIRGKTNMRFSPTMFMAITSYLTWESSCGMLLEGEPGDAAALGCDMGRDEGDFVGLNENVRKEIALMYGKLFADGATGVGRDKFEEEDPNIDVDLIPKSAMELKRLWGGGHGIAFHLSQIAYYQLLHRSLGGKAILAVEAPRAIAFFNDEDDIGNLKGKLSCGQGKKCLLRKRRFIDIVLDGGKNDEGAPQEHWVELKSYAARGEKGANRAIASVGKLQLWHMNKTKAGNYASNGTGTGTQGVHRQFSLDRVAAHLGKSWKASGILWENPDPLVVTDLRLVSDYEWRFQAFNVKDKASGKSDVSVKLGGVGQVNTAWWVGARLPTNITSDVAEANFGTRKLKGTDRSSARKMRSINQATIAAEILKLGMGDLLKDYAQEYVEEEILD</sequence>
<name>A0A368NR52_9GAMM</name>
<gene>
    <name evidence="2" type="ORF">DU002_01305</name>
</gene>
<dbReference type="RefSeq" id="WP_114336544.1">
    <property type="nucleotide sequence ID" value="NZ_QPID01000001.1"/>
</dbReference>
<organism evidence="2 3">
    <name type="scientific">Corallincola holothuriorum</name>
    <dbReference type="NCBI Taxonomy" id="2282215"/>
    <lineage>
        <taxon>Bacteria</taxon>
        <taxon>Pseudomonadati</taxon>
        <taxon>Pseudomonadota</taxon>
        <taxon>Gammaproteobacteria</taxon>
        <taxon>Alteromonadales</taxon>
        <taxon>Psychromonadaceae</taxon>
        <taxon>Corallincola</taxon>
    </lineage>
</organism>
<evidence type="ECO:0000256" key="1">
    <source>
        <dbReference type="SAM" id="SignalP"/>
    </source>
</evidence>
<dbReference type="Gene3D" id="2.60.40.10">
    <property type="entry name" value="Immunoglobulins"/>
    <property type="match status" value="1"/>
</dbReference>
<dbReference type="Gene3D" id="2.60.120.200">
    <property type="match status" value="1"/>
</dbReference>
<dbReference type="InterPro" id="IPR013320">
    <property type="entry name" value="ConA-like_dom_sf"/>
</dbReference>
<dbReference type="OrthoDB" id="6740080at2"/>
<dbReference type="InterPro" id="IPR008964">
    <property type="entry name" value="Invasin/intimin_cell_adhesion"/>
</dbReference>
<comment type="caution">
    <text evidence="2">The sequence shown here is derived from an EMBL/GenBank/DDBJ whole genome shotgun (WGS) entry which is preliminary data.</text>
</comment>
<feature type="signal peptide" evidence="1">
    <location>
        <begin position="1"/>
        <end position="30"/>
    </location>
</feature>
<evidence type="ECO:0000313" key="2">
    <source>
        <dbReference type="EMBL" id="RCU52636.1"/>
    </source>
</evidence>
<dbReference type="InterPro" id="IPR013783">
    <property type="entry name" value="Ig-like_fold"/>
</dbReference>
<evidence type="ECO:0000313" key="3">
    <source>
        <dbReference type="Proteomes" id="UP000252558"/>
    </source>
</evidence>
<keyword evidence="1" id="KW-0732">Signal</keyword>
<accession>A0A368NR52</accession>
<reference evidence="2 3" key="1">
    <citation type="submission" date="2018-07" db="EMBL/GenBank/DDBJ databases">
        <title>Corallincola holothuriorum sp. nov., a new facultative anaerobe isolated from sea cucumber Apostichopus japonicus.</title>
        <authorList>
            <person name="Xia H."/>
        </authorList>
    </citation>
    <scope>NUCLEOTIDE SEQUENCE [LARGE SCALE GENOMIC DNA]</scope>
    <source>
        <strain evidence="2 3">C4</strain>
    </source>
</reference>
<dbReference type="EMBL" id="QPID01000001">
    <property type="protein sequence ID" value="RCU52636.1"/>
    <property type="molecule type" value="Genomic_DNA"/>
</dbReference>
<evidence type="ECO:0008006" key="4">
    <source>
        <dbReference type="Google" id="ProtNLM"/>
    </source>
</evidence>
<protein>
    <recommendedName>
        <fullName evidence="4">Big-1 domain-containing protein</fullName>
    </recommendedName>
</protein>
<dbReference type="SUPFAM" id="SSF49899">
    <property type="entry name" value="Concanavalin A-like lectins/glucanases"/>
    <property type="match status" value="1"/>
</dbReference>